<evidence type="ECO:0000313" key="3">
    <source>
        <dbReference type="Proteomes" id="UP000662782"/>
    </source>
</evidence>
<keyword evidence="1" id="KW-0472">Membrane</keyword>
<gene>
    <name evidence="2" type="ORF">CPT_Miami_195</name>
</gene>
<evidence type="ECO:0000313" key="2">
    <source>
        <dbReference type="EMBL" id="QPB09290.1"/>
    </source>
</evidence>
<name>A0A873WD40_9CAUD</name>
<reference evidence="2 3" key="1">
    <citation type="submission" date="2020-07" db="EMBL/GenBank/DDBJ databases">
        <title>Complete genome sequence of Klebsiella pneumoniae phage Miami.</title>
        <authorList>
            <person name="Mora D.A."/>
            <person name="Lessor L."/>
            <person name="Gill J."/>
            <person name="Liu M."/>
        </authorList>
    </citation>
    <scope>NUCLEOTIDE SEQUENCE [LARGE SCALE GENOMIC DNA]</scope>
</reference>
<dbReference type="Proteomes" id="UP000662782">
    <property type="component" value="Segment"/>
</dbReference>
<feature type="transmembrane region" description="Helical" evidence="1">
    <location>
        <begin position="47"/>
        <end position="68"/>
    </location>
</feature>
<keyword evidence="3" id="KW-1185">Reference proteome</keyword>
<evidence type="ECO:0000256" key="1">
    <source>
        <dbReference type="SAM" id="Phobius"/>
    </source>
</evidence>
<organism evidence="2 3">
    <name type="scientific">Klebsiella phage Miami</name>
    <dbReference type="NCBI Taxonomy" id="2767581"/>
    <lineage>
        <taxon>Viruses</taxon>
        <taxon>Duplodnaviria</taxon>
        <taxon>Heunggongvirae</taxon>
        <taxon>Uroviricota</taxon>
        <taxon>Caudoviricetes</taxon>
        <taxon>Chimalliviridae</taxon>
        <taxon>Miamivirus</taxon>
        <taxon>Miamivirus miami</taxon>
    </lineage>
</organism>
<keyword evidence="1" id="KW-0812">Transmembrane</keyword>
<proteinExistence type="predicted"/>
<accession>A0A873WD40</accession>
<keyword evidence="1" id="KW-1133">Transmembrane helix</keyword>
<dbReference type="EMBL" id="MT701590">
    <property type="protein sequence ID" value="QPB09290.1"/>
    <property type="molecule type" value="Genomic_DNA"/>
</dbReference>
<sequence>MIWVKQACSLWYEKRTLKDWGEILTFISMFCLIVTLCASFATSSVLWLTLCAINIVLMISLGPLFDWLHKNKSTIVMRVERERMLKDPFDSMIHAYLETDGADIEELLDVLRMDSFTLHNQIKNTELKSRVSDAIAKMHRKQSSN</sequence>
<feature type="transmembrane region" description="Helical" evidence="1">
    <location>
        <begin position="20"/>
        <end position="41"/>
    </location>
</feature>
<protein>
    <submittedName>
        <fullName evidence="2">Uncharacterized protein</fullName>
    </submittedName>
</protein>